<feature type="region of interest" description="Disordered" evidence="1">
    <location>
        <begin position="51"/>
        <end position="77"/>
    </location>
</feature>
<evidence type="ECO:0000313" key="3">
    <source>
        <dbReference type="Proteomes" id="UP000052978"/>
    </source>
</evidence>
<protein>
    <submittedName>
        <fullName evidence="2">Uncharacterized protein</fullName>
    </submittedName>
</protein>
<sequence length="217" mass="23229">MQLDSRALVLITSVPIGGLQQGLGRRLICAFGQQVPEVCFAPAAGQLTCSAQSPSTSCGRREGTQNRAPRAPPPAVDVGRGPAWAPHLDPEQGVIPPGWTGLKQGTELVERQARHLHPLLSAAPGPCSPALRLRDPFLPCSASGLGVPIPPWPMARWWRAGPSFSPHEAGEEGGRRAKARREDKGLWVLLTQHLLPEQHQGLEEGSPGLEDEGQGRF</sequence>
<keyword evidence="3" id="KW-1185">Reference proteome</keyword>
<proteinExistence type="predicted"/>
<name>S7Q8Z6_MYOBR</name>
<dbReference type="Proteomes" id="UP000052978">
    <property type="component" value="Unassembled WGS sequence"/>
</dbReference>
<feature type="region of interest" description="Disordered" evidence="1">
    <location>
        <begin position="197"/>
        <end position="217"/>
    </location>
</feature>
<evidence type="ECO:0000256" key="1">
    <source>
        <dbReference type="SAM" id="MobiDB-lite"/>
    </source>
</evidence>
<dbReference type="EMBL" id="KE164357">
    <property type="protein sequence ID" value="EPQ17407.1"/>
    <property type="molecule type" value="Genomic_DNA"/>
</dbReference>
<evidence type="ECO:0000313" key="2">
    <source>
        <dbReference type="EMBL" id="EPQ17407.1"/>
    </source>
</evidence>
<gene>
    <name evidence="2" type="ORF">D623_10013840</name>
</gene>
<accession>S7Q8Z6</accession>
<dbReference type="AlphaFoldDB" id="S7Q8Z6"/>
<organism evidence="2 3">
    <name type="scientific">Myotis brandtii</name>
    <name type="common">Brandt's bat</name>
    <dbReference type="NCBI Taxonomy" id="109478"/>
    <lineage>
        <taxon>Eukaryota</taxon>
        <taxon>Metazoa</taxon>
        <taxon>Chordata</taxon>
        <taxon>Craniata</taxon>
        <taxon>Vertebrata</taxon>
        <taxon>Euteleostomi</taxon>
        <taxon>Mammalia</taxon>
        <taxon>Eutheria</taxon>
        <taxon>Laurasiatheria</taxon>
        <taxon>Chiroptera</taxon>
        <taxon>Yangochiroptera</taxon>
        <taxon>Vespertilionidae</taxon>
        <taxon>Myotis</taxon>
    </lineage>
</organism>
<reference evidence="2 3" key="1">
    <citation type="journal article" date="2013" name="Nat. Commun.">
        <title>Genome analysis reveals insights into physiology and longevity of the Brandt's bat Myotis brandtii.</title>
        <authorList>
            <person name="Seim I."/>
            <person name="Fang X."/>
            <person name="Xiong Z."/>
            <person name="Lobanov A.V."/>
            <person name="Huang Z."/>
            <person name="Ma S."/>
            <person name="Feng Y."/>
            <person name="Turanov A.A."/>
            <person name="Zhu Y."/>
            <person name="Lenz T.L."/>
            <person name="Gerashchenko M.V."/>
            <person name="Fan D."/>
            <person name="Hee Yim S."/>
            <person name="Yao X."/>
            <person name="Jordan D."/>
            <person name="Xiong Y."/>
            <person name="Ma Y."/>
            <person name="Lyapunov A.N."/>
            <person name="Chen G."/>
            <person name="Kulakova O.I."/>
            <person name="Sun Y."/>
            <person name="Lee S.G."/>
            <person name="Bronson R.T."/>
            <person name="Moskalev A.A."/>
            <person name="Sunyaev S.R."/>
            <person name="Zhang G."/>
            <person name="Krogh A."/>
            <person name="Wang J."/>
            <person name="Gladyshev V.N."/>
        </authorList>
    </citation>
    <scope>NUCLEOTIDE SEQUENCE [LARGE SCALE GENOMIC DNA]</scope>
</reference>